<dbReference type="EC" id="2.7.1.67" evidence="1"/>
<comment type="caution">
    <text evidence="1">The sequence shown here is derived from an EMBL/GenBank/DDBJ whole genome shotgun (WGS) entry which is preliminary data.</text>
</comment>
<proteinExistence type="predicted"/>
<gene>
    <name evidence="1" type="primary">PIK1_2</name>
    <name evidence="1" type="ORF">EV182_006421</name>
</gene>
<evidence type="ECO:0000313" key="2">
    <source>
        <dbReference type="Proteomes" id="UP001145114"/>
    </source>
</evidence>
<reference evidence="1" key="1">
    <citation type="submission" date="2022-06" db="EMBL/GenBank/DDBJ databases">
        <title>Phylogenomic reconstructions and comparative analyses of Kickxellomycotina fungi.</title>
        <authorList>
            <person name="Reynolds N.K."/>
            <person name="Stajich J.E."/>
            <person name="Barry K."/>
            <person name="Grigoriev I.V."/>
            <person name="Crous P."/>
            <person name="Smith M.E."/>
        </authorList>
    </citation>
    <scope>NUCLEOTIDE SEQUENCE</scope>
    <source>
        <strain evidence="1">RSA 2271</strain>
    </source>
</reference>
<protein>
    <submittedName>
        <fullName evidence="1">Phosphatidylinositol 4-kinase pik1alpha (PI4-kinase)(PtdIns-4-kinase)</fullName>
        <ecNumber evidence="1">2.7.1.67</ecNumber>
    </submittedName>
</protein>
<organism evidence="1 2">
    <name type="scientific">Spiromyces aspiralis</name>
    <dbReference type="NCBI Taxonomy" id="68401"/>
    <lineage>
        <taxon>Eukaryota</taxon>
        <taxon>Fungi</taxon>
        <taxon>Fungi incertae sedis</taxon>
        <taxon>Zoopagomycota</taxon>
        <taxon>Kickxellomycotina</taxon>
        <taxon>Kickxellomycetes</taxon>
        <taxon>Kickxellales</taxon>
        <taxon>Kickxellaceae</taxon>
        <taxon>Spiromyces</taxon>
    </lineage>
</organism>
<dbReference type="EMBL" id="JAMZIH010002628">
    <property type="protein sequence ID" value="KAJ1677318.1"/>
    <property type="molecule type" value="Genomic_DNA"/>
</dbReference>
<evidence type="ECO:0000313" key="1">
    <source>
        <dbReference type="EMBL" id="KAJ1677318.1"/>
    </source>
</evidence>
<dbReference type="Proteomes" id="UP001145114">
    <property type="component" value="Unassembled WGS sequence"/>
</dbReference>
<feature type="non-terminal residue" evidence="1">
    <location>
        <position position="391"/>
    </location>
</feature>
<accession>A0ACC1HQB2</accession>
<keyword evidence="2" id="KW-1185">Reference proteome</keyword>
<name>A0ACC1HQB2_9FUNG</name>
<keyword evidence="1" id="KW-0808">Transferase</keyword>
<sequence>MAAVSPLPKDGVNPSHQQNAGEKMPDKPTTATAAPADTAITTRATSSYLLLRLFTSGFFNSWLAVSYLFRYPHSVGIQHYLCNELRKFPIEEVEFFLPQLVHLLLTRPNESIALESLLLDLSIRSSHIAILFYWHLNAYFHDMKGNPRTASFKLCQRTINQLQLILFVDDAPDLLCDSPAPVRNAFMRFAQSTRSRLNNLASTALDWRRAVSFQLAPRVRENAVATLVGMSGVLAGFGSPAIGQCMGALAIAQSRRGKISDAASTADPDICIGGAQRSLDGGDTWHRPSEDSAEDDTPDSSEILEREGGPLKQRPSFPSRQSRASPKDSLLYIESDSEVSSRSHRLGSATTKGGGVRTSSKVSRTLKSAPSDPTPDAASACRDYDKLYLGK</sequence>